<organism evidence="1 2">
    <name type="scientific">Umezawaea endophytica</name>
    <dbReference type="NCBI Taxonomy" id="1654476"/>
    <lineage>
        <taxon>Bacteria</taxon>
        <taxon>Bacillati</taxon>
        <taxon>Actinomycetota</taxon>
        <taxon>Actinomycetes</taxon>
        <taxon>Pseudonocardiales</taxon>
        <taxon>Pseudonocardiaceae</taxon>
        <taxon>Umezawaea</taxon>
    </lineage>
</organism>
<evidence type="ECO:0000313" key="1">
    <source>
        <dbReference type="EMBL" id="MCS7478929.1"/>
    </source>
</evidence>
<evidence type="ECO:0000313" key="2">
    <source>
        <dbReference type="Proteomes" id="UP001141259"/>
    </source>
</evidence>
<dbReference type="AlphaFoldDB" id="A0A9X2VMN2"/>
<reference evidence="1" key="1">
    <citation type="submission" date="2022-08" db="EMBL/GenBank/DDBJ databases">
        <authorList>
            <person name="Tistechok S."/>
            <person name="Samborskyy M."/>
            <person name="Roman I."/>
        </authorList>
    </citation>
    <scope>NUCLEOTIDE SEQUENCE</scope>
    <source>
        <strain evidence="1">DSM 103496</strain>
    </source>
</reference>
<comment type="caution">
    <text evidence="1">The sequence shown here is derived from an EMBL/GenBank/DDBJ whole genome shotgun (WGS) entry which is preliminary data.</text>
</comment>
<accession>A0A9X2VMN2</accession>
<protein>
    <submittedName>
        <fullName evidence="1">DUF2771 domain-containing protein</fullName>
    </submittedName>
</protein>
<proteinExistence type="predicted"/>
<sequence>MVAGCSAPSLPEVTFYSSGKTVNVRPTQYCDLESENCVVDAGAVGVLRVRPGLPVQISVPGEVADSAWSVKFTYRDGDGVGQEPLRSKVFTSAEPRYAYTLELPAADDQLESVEVQQFGKRVQIDETGQIEFVARGTWVLSVDDRG</sequence>
<dbReference type="EMBL" id="JANYMP010000008">
    <property type="protein sequence ID" value="MCS7478929.1"/>
    <property type="molecule type" value="Genomic_DNA"/>
</dbReference>
<keyword evidence="2" id="KW-1185">Reference proteome</keyword>
<dbReference type="InterPro" id="IPR024495">
    <property type="entry name" value="DUF2771"/>
</dbReference>
<name>A0A9X2VMN2_9PSEU</name>
<dbReference type="Proteomes" id="UP001141259">
    <property type="component" value="Unassembled WGS sequence"/>
</dbReference>
<dbReference type="Pfam" id="PF10969">
    <property type="entry name" value="DUF2771"/>
    <property type="match status" value="1"/>
</dbReference>
<gene>
    <name evidence="1" type="ORF">NZH93_18875</name>
</gene>